<gene>
    <name evidence="1" type="ORF">ACFOW8_28505</name>
</gene>
<evidence type="ECO:0000313" key="1">
    <source>
        <dbReference type="EMBL" id="MFC4128882.1"/>
    </source>
</evidence>
<dbReference type="EMBL" id="JBHSBA010000016">
    <property type="protein sequence ID" value="MFC4128882.1"/>
    <property type="molecule type" value="Genomic_DNA"/>
</dbReference>
<organism evidence="1 2">
    <name type="scientific">Nocardia rhizosphaerae</name>
    <dbReference type="NCBI Taxonomy" id="1691571"/>
    <lineage>
        <taxon>Bacteria</taxon>
        <taxon>Bacillati</taxon>
        <taxon>Actinomycetota</taxon>
        <taxon>Actinomycetes</taxon>
        <taxon>Mycobacteriales</taxon>
        <taxon>Nocardiaceae</taxon>
        <taxon>Nocardia</taxon>
    </lineage>
</organism>
<keyword evidence="2" id="KW-1185">Reference proteome</keyword>
<accession>A0ABV8LDE5</accession>
<sequence>MADNIAHEWLRVPLDQDLCDDPGDWPDVPDHWGYWICRRHDAALNRKALRELEEGS</sequence>
<evidence type="ECO:0000313" key="2">
    <source>
        <dbReference type="Proteomes" id="UP001595767"/>
    </source>
</evidence>
<comment type="caution">
    <text evidence="1">The sequence shown here is derived from an EMBL/GenBank/DDBJ whole genome shotgun (WGS) entry which is preliminary data.</text>
</comment>
<proteinExistence type="predicted"/>
<name>A0ABV8LDE5_9NOCA</name>
<dbReference type="Proteomes" id="UP001595767">
    <property type="component" value="Unassembled WGS sequence"/>
</dbReference>
<dbReference type="RefSeq" id="WP_378554755.1">
    <property type="nucleotide sequence ID" value="NZ_JBHSBA010000016.1"/>
</dbReference>
<reference evidence="2" key="1">
    <citation type="journal article" date="2019" name="Int. J. Syst. Evol. Microbiol.">
        <title>The Global Catalogue of Microorganisms (GCM) 10K type strain sequencing project: providing services to taxonomists for standard genome sequencing and annotation.</title>
        <authorList>
            <consortium name="The Broad Institute Genomics Platform"/>
            <consortium name="The Broad Institute Genome Sequencing Center for Infectious Disease"/>
            <person name="Wu L."/>
            <person name="Ma J."/>
        </authorList>
    </citation>
    <scope>NUCLEOTIDE SEQUENCE [LARGE SCALE GENOMIC DNA]</scope>
    <source>
        <strain evidence="2">CGMCC 4.7204</strain>
    </source>
</reference>
<protein>
    <submittedName>
        <fullName evidence="1">Uncharacterized protein</fullName>
    </submittedName>
</protein>